<keyword evidence="1" id="KW-0472">Membrane</keyword>
<dbReference type="RefSeq" id="WP_088918804.1">
    <property type="nucleotide sequence ID" value="NZ_CP018632.1"/>
</dbReference>
<keyword evidence="1" id="KW-1133">Transmembrane helix</keyword>
<dbReference type="EMBL" id="CP018632">
    <property type="protein sequence ID" value="ASJ73656.1"/>
    <property type="molecule type" value="Genomic_DNA"/>
</dbReference>
<organism evidence="2 3">
    <name type="scientific">Granulosicoccus antarcticus IMCC3135</name>
    <dbReference type="NCBI Taxonomy" id="1192854"/>
    <lineage>
        <taxon>Bacteria</taxon>
        <taxon>Pseudomonadati</taxon>
        <taxon>Pseudomonadota</taxon>
        <taxon>Gammaproteobacteria</taxon>
        <taxon>Chromatiales</taxon>
        <taxon>Granulosicoccaceae</taxon>
        <taxon>Granulosicoccus</taxon>
    </lineage>
</organism>
<dbReference type="InterPro" id="IPR037185">
    <property type="entry name" value="EmrE-like"/>
</dbReference>
<name>A0A2Z2NQ97_9GAMM</name>
<reference evidence="2 3" key="1">
    <citation type="submission" date="2016-12" db="EMBL/GenBank/DDBJ databases">
        <authorList>
            <person name="Song W.-J."/>
            <person name="Kurnit D.M."/>
        </authorList>
    </citation>
    <scope>NUCLEOTIDE SEQUENCE [LARGE SCALE GENOMIC DNA]</scope>
    <source>
        <strain evidence="2 3">IMCC3135</strain>
    </source>
</reference>
<evidence type="ECO:0000256" key="1">
    <source>
        <dbReference type="SAM" id="Phobius"/>
    </source>
</evidence>
<dbReference type="KEGG" id="gai:IMCC3135_17885"/>
<protein>
    <submittedName>
        <fullName evidence="2">Uncharacterized protein</fullName>
    </submittedName>
</protein>
<evidence type="ECO:0000313" key="2">
    <source>
        <dbReference type="EMBL" id="ASJ73656.1"/>
    </source>
</evidence>
<gene>
    <name evidence="2" type="ORF">IMCC3135_17885</name>
</gene>
<accession>A0A2Z2NQ97</accession>
<keyword evidence="1" id="KW-0812">Transmembrane</keyword>
<keyword evidence="3" id="KW-1185">Reference proteome</keyword>
<proteinExistence type="predicted"/>
<sequence length="87" mass="9462">MTQIAGRVDTLRAMAWQLIIGSAPLALLAYWTKSGSAIIWSWPFVVALLTLSVYTFLTPVFGLVMGAAFFSEQIPPIAFIGVDKQSV</sequence>
<feature type="transmembrane region" description="Helical" evidence="1">
    <location>
        <begin position="12"/>
        <end position="31"/>
    </location>
</feature>
<dbReference type="OrthoDB" id="9776210at2"/>
<evidence type="ECO:0000313" key="3">
    <source>
        <dbReference type="Proteomes" id="UP000250079"/>
    </source>
</evidence>
<dbReference type="SUPFAM" id="SSF103481">
    <property type="entry name" value="Multidrug resistance efflux transporter EmrE"/>
    <property type="match status" value="1"/>
</dbReference>
<dbReference type="Proteomes" id="UP000250079">
    <property type="component" value="Chromosome"/>
</dbReference>
<dbReference type="AlphaFoldDB" id="A0A2Z2NQ97"/>
<feature type="transmembrane region" description="Helical" evidence="1">
    <location>
        <begin position="37"/>
        <end position="70"/>
    </location>
</feature>